<evidence type="ECO:0000313" key="1">
    <source>
        <dbReference type="EMBL" id="KAB2612527.1"/>
    </source>
</evidence>
<proteinExistence type="predicted"/>
<sequence>MMETGKPKIEVVALKLPLSVRGNNCSNVMTKNTELNVHEESSREEPRGTPKLLLMFDCTKCSARIAVKTDEERRTFCEEYIESLYKEAMQRRSLDKSRDIWVKILVDSHEVEVSVNKENAQMVLYRERIEELDEKIPFDQLPPKNKWEPIKLSCKTKKESNGDRFCHWTEGFSVVQALLLVKSFCNQQGFIPVNGAIRCYFNPKNPLISYKIVGGRRGYKRPSKEACEEGEWIAEVDMDEESEESDEGMEADVETVFEGTGEGVEFEGKV</sequence>
<gene>
    <name evidence="1" type="ORF">D8674_034843</name>
</gene>
<evidence type="ECO:0000313" key="2">
    <source>
        <dbReference type="Proteomes" id="UP000327157"/>
    </source>
</evidence>
<comment type="caution">
    <text evidence="1">The sequence shown here is derived from an EMBL/GenBank/DDBJ whole genome shotgun (WGS) entry which is preliminary data.</text>
</comment>
<organism evidence="1 2">
    <name type="scientific">Pyrus ussuriensis x Pyrus communis</name>
    <dbReference type="NCBI Taxonomy" id="2448454"/>
    <lineage>
        <taxon>Eukaryota</taxon>
        <taxon>Viridiplantae</taxon>
        <taxon>Streptophyta</taxon>
        <taxon>Embryophyta</taxon>
        <taxon>Tracheophyta</taxon>
        <taxon>Spermatophyta</taxon>
        <taxon>Magnoliopsida</taxon>
        <taxon>eudicotyledons</taxon>
        <taxon>Gunneridae</taxon>
        <taxon>Pentapetalae</taxon>
        <taxon>rosids</taxon>
        <taxon>fabids</taxon>
        <taxon>Rosales</taxon>
        <taxon>Rosaceae</taxon>
        <taxon>Amygdaloideae</taxon>
        <taxon>Maleae</taxon>
        <taxon>Pyrus</taxon>
    </lineage>
</organism>
<protein>
    <submittedName>
        <fullName evidence="1">Uncharacterized protein</fullName>
    </submittedName>
</protein>
<keyword evidence="2" id="KW-1185">Reference proteome</keyword>
<dbReference type="Proteomes" id="UP000327157">
    <property type="component" value="Chromosome 9"/>
</dbReference>
<dbReference type="EMBL" id="SMOL01000458">
    <property type="protein sequence ID" value="KAB2612527.1"/>
    <property type="molecule type" value="Genomic_DNA"/>
</dbReference>
<reference evidence="1 2" key="1">
    <citation type="submission" date="2019-09" db="EMBL/GenBank/DDBJ databases">
        <authorList>
            <person name="Ou C."/>
        </authorList>
    </citation>
    <scope>NUCLEOTIDE SEQUENCE [LARGE SCALE GENOMIC DNA]</scope>
    <source>
        <strain evidence="1">S2</strain>
        <tissue evidence="1">Leaf</tissue>
    </source>
</reference>
<name>A0A5N5GBL6_9ROSA</name>
<reference evidence="2" key="2">
    <citation type="submission" date="2019-10" db="EMBL/GenBank/DDBJ databases">
        <title>A de novo genome assembly of a pear dwarfing rootstock.</title>
        <authorList>
            <person name="Wang F."/>
            <person name="Wang J."/>
            <person name="Li S."/>
            <person name="Zhang Y."/>
            <person name="Fang M."/>
            <person name="Ma L."/>
            <person name="Zhao Y."/>
            <person name="Jiang S."/>
        </authorList>
    </citation>
    <scope>NUCLEOTIDE SEQUENCE [LARGE SCALE GENOMIC DNA]</scope>
</reference>
<dbReference type="OrthoDB" id="674963at2759"/>
<reference evidence="1 2" key="3">
    <citation type="submission" date="2019-11" db="EMBL/GenBank/DDBJ databases">
        <title>A de novo genome assembly of a pear dwarfing rootstock.</title>
        <authorList>
            <person name="Wang F."/>
            <person name="Wang J."/>
            <person name="Li S."/>
            <person name="Zhang Y."/>
            <person name="Fang M."/>
            <person name="Ma L."/>
            <person name="Zhao Y."/>
            <person name="Jiang S."/>
        </authorList>
    </citation>
    <scope>NUCLEOTIDE SEQUENCE [LARGE SCALE GENOMIC DNA]</scope>
    <source>
        <strain evidence="1">S2</strain>
        <tissue evidence="1">Leaf</tissue>
    </source>
</reference>
<dbReference type="AlphaFoldDB" id="A0A5N5GBL6"/>
<accession>A0A5N5GBL6</accession>